<evidence type="ECO:0000313" key="10">
    <source>
        <dbReference type="Proteomes" id="UP000092443"/>
    </source>
</evidence>
<evidence type="ECO:0000256" key="5">
    <source>
        <dbReference type="ARBA" id="ARBA00023136"/>
    </source>
</evidence>
<keyword evidence="8" id="KW-0509">mRNA transport</keyword>
<dbReference type="InterPro" id="IPR001594">
    <property type="entry name" value="Palmitoyltrfase_DHHC"/>
</dbReference>
<protein>
    <recommendedName>
        <fullName evidence="7 8">Multifunctional fusion protein</fullName>
    </recommendedName>
    <domain>
        <recommendedName>
            <fullName evidence="7">Palmitoyltransferase</fullName>
            <ecNumber evidence="7">2.3.1.225</ecNumber>
        </recommendedName>
    </domain>
    <domain>
        <recommendedName>
            <fullName evidence="8">Nuclear pore complex protein Nup85</fullName>
        </recommendedName>
    </domain>
</protein>
<dbReference type="InterPro" id="IPR011502">
    <property type="entry name" value="Nucleoporin_Nup85"/>
</dbReference>
<dbReference type="AlphaFoldDB" id="A0A9C5ZC69"/>
<gene>
    <name evidence="11" type="primary">LOC119639813</name>
</gene>
<dbReference type="RefSeq" id="XP_037893414.1">
    <property type="nucleotide sequence ID" value="XM_038037486.1"/>
</dbReference>
<comment type="similarity">
    <text evidence="7">Belongs to the DHHC palmitoyltransferase family.</text>
</comment>
<comment type="subcellular location">
    <subcellularLocation>
        <location evidence="1">Membrane</location>
        <topology evidence="1">Multi-pass membrane protein</topology>
    </subcellularLocation>
    <subcellularLocation>
        <location evidence="8">Nucleus</location>
        <location evidence="8">Nuclear pore complex</location>
    </subcellularLocation>
</comment>
<evidence type="ECO:0000259" key="9">
    <source>
        <dbReference type="Pfam" id="PF01529"/>
    </source>
</evidence>
<keyword evidence="8" id="KW-0653">Protein transport</keyword>
<reference evidence="11" key="1">
    <citation type="submission" date="2025-08" db="UniProtKB">
        <authorList>
            <consortium name="RefSeq"/>
        </authorList>
    </citation>
    <scope>IDENTIFICATION</scope>
    <source>
        <tissue evidence="11">Whole body pupa</tissue>
    </source>
</reference>
<keyword evidence="3 7" id="KW-0812">Transmembrane</keyword>
<evidence type="ECO:0000256" key="1">
    <source>
        <dbReference type="ARBA" id="ARBA00004141"/>
    </source>
</evidence>
<evidence type="ECO:0000256" key="8">
    <source>
        <dbReference type="RuleBase" id="RU365073"/>
    </source>
</evidence>
<keyword evidence="6 7" id="KW-0012">Acyltransferase</keyword>
<keyword evidence="10" id="KW-1185">Reference proteome</keyword>
<dbReference type="InterPro" id="IPR039859">
    <property type="entry name" value="PFA4/ZDH16/20/ERF2-like"/>
</dbReference>
<keyword evidence="8" id="KW-0811">Translocation</keyword>
<keyword evidence="8" id="KW-0813">Transport</keyword>
<dbReference type="GO" id="GO:0019706">
    <property type="term" value="F:protein-cysteine S-palmitoyltransferase activity"/>
    <property type="evidence" value="ECO:0007669"/>
    <property type="project" value="UniProtKB-EC"/>
</dbReference>
<comment type="subunit">
    <text evidence="8">Component of the nuclear pore complex (NPC).</text>
</comment>
<name>A0A9C5ZC69_9MUSC</name>
<comment type="similarity">
    <text evidence="8">Belongs to the nucleoporin Nup85 family.</text>
</comment>
<dbReference type="Proteomes" id="UP000092443">
    <property type="component" value="Unplaced"/>
</dbReference>
<evidence type="ECO:0000256" key="7">
    <source>
        <dbReference type="RuleBase" id="RU079119"/>
    </source>
</evidence>
<comment type="function">
    <text evidence="8">Functions as a component of the nuclear pore complex (NPC).</text>
</comment>
<evidence type="ECO:0000256" key="3">
    <source>
        <dbReference type="ARBA" id="ARBA00022692"/>
    </source>
</evidence>
<evidence type="ECO:0000256" key="2">
    <source>
        <dbReference type="ARBA" id="ARBA00022679"/>
    </source>
</evidence>
<dbReference type="GO" id="GO:0015031">
    <property type="term" value="P:protein transport"/>
    <property type="evidence" value="ECO:0007669"/>
    <property type="project" value="UniProtKB-KW"/>
</dbReference>
<dbReference type="Pfam" id="PF07575">
    <property type="entry name" value="Nucleopor_Nup85"/>
    <property type="match status" value="1"/>
</dbReference>
<sequence>MDGLLEAYPGITIHAYRVTEGMATLELLLTKIPIKTEKQALKILDICSKKQFINAEEEVCEVQANKSFTEERYDVLDSDGFEKMVCVKGDQYINVMSQTEGHTVQLIAGNHLSCDTCILKRDHHCVFTGCCVGHRNQRYFLRFIVHIILGTFYALCYNSAYFWWLHKETFLDLGTAVKMICPFMTFLAEFSWTNIYLVIYEINVIALIYTGVLSFFQGSNILKGAVSYHERQTAKYDMGWRKNLIIVMGNRWRLVWLWAFLDSKLPHDGV</sequence>
<keyword evidence="5 7" id="KW-0472">Membrane</keyword>
<dbReference type="EC" id="2.3.1.225" evidence="7"/>
<dbReference type="GeneID" id="119639813"/>
<dbReference type="GO" id="GO:0051028">
    <property type="term" value="P:mRNA transport"/>
    <property type="evidence" value="ECO:0007669"/>
    <property type="project" value="UniProtKB-KW"/>
</dbReference>
<keyword evidence="8" id="KW-0906">Nuclear pore complex</keyword>
<organism evidence="10 11">
    <name type="scientific">Glossina fuscipes</name>
    <dbReference type="NCBI Taxonomy" id="7396"/>
    <lineage>
        <taxon>Eukaryota</taxon>
        <taxon>Metazoa</taxon>
        <taxon>Ecdysozoa</taxon>
        <taxon>Arthropoda</taxon>
        <taxon>Hexapoda</taxon>
        <taxon>Insecta</taxon>
        <taxon>Pterygota</taxon>
        <taxon>Neoptera</taxon>
        <taxon>Endopterygota</taxon>
        <taxon>Diptera</taxon>
        <taxon>Brachycera</taxon>
        <taxon>Muscomorpha</taxon>
        <taxon>Hippoboscoidea</taxon>
        <taxon>Glossinidae</taxon>
        <taxon>Glossina</taxon>
    </lineage>
</organism>
<comment type="catalytic activity">
    <reaction evidence="7">
        <text>L-cysteinyl-[protein] + hexadecanoyl-CoA = S-hexadecanoyl-L-cysteinyl-[protein] + CoA</text>
        <dbReference type="Rhea" id="RHEA:36683"/>
        <dbReference type="Rhea" id="RHEA-COMP:10131"/>
        <dbReference type="Rhea" id="RHEA-COMP:11032"/>
        <dbReference type="ChEBI" id="CHEBI:29950"/>
        <dbReference type="ChEBI" id="CHEBI:57287"/>
        <dbReference type="ChEBI" id="CHEBI:57379"/>
        <dbReference type="ChEBI" id="CHEBI:74151"/>
        <dbReference type="EC" id="2.3.1.225"/>
    </reaction>
</comment>
<keyword evidence="8" id="KW-0539">Nucleus</keyword>
<dbReference type="KEGG" id="gfs:119639813"/>
<dbReference type="PANTHER" id="PTHR12246">
    <property type="entry name" value="PALMITOYLTRANSFERASE ZDHHC16"/>
    <property type="match status" value="1"/>
</dbReference>
<feature type="domain" description="Palmitoyltransferase DHHC" evidence="9">
    <location>
        <begin position="113"/>
        <end position="229"/>
    </location>
</feature>
<dbReference type="GO" id="GO:0005643">
    <property type="term" value="C:nuclear pore"/>
    <property type="evidence" value="ECO:0007669"/>
    <property type="project" value="UniProtKB-SubCell"/>
</dbReference>
<proteinExistence type="inferred from homology"/>
<dbReference type="Pfam" id="PF01529">
    <property type="entry name" value="DHHC"/>
    <property type="match status" value="1"/>
</dbReference>
<dbReference type="GO" id="GO:0031965">
    <property type="term" value="C:nuclear membrane"/>
    <property type="evidence" value="ECO:0007669"/>
    <property type="project" value="UniProtKB-UniRule"/>
</dbReference>
<dbReference type="PROSITE" id="PS50216">
    <property type="entry name" value="DHHC"/>
    <property type="match status" value="1"/>
</dbReference>
<feature type="transmembrane region" description="Helical" evidence="7">
    <location>
        <begin position="143"/>
        <end position="164"/>
    </location>
</feature>
<evidence type="ECO:0000256" key="4">
    <source>
        <dbReference type="ARBA" id="ARBA00022989"/>
    </source>
</evidence>
<keyword evidence="2 7" id="KW-0808">Transferase</keyword>
<accession>A0A9C5ZC69</accession>
<keyword evidence="4 7" id="KW-1133">Transmembrane helix</keyword>
<evidence type="ECO:0000313" key="11">
    <source>
        <dbReference type="RefSeq" id="XP_037893414.1"/>
    </source>
</evidence>
<comment type="domain">
    <text evidence="7">The DHHC domain is required for palmitoyltransferase activity.</text>
</comment>
<evidence type="ECO:0000256" key="6">
    <source>
        <dbReference type="ARBA" id="ARBA00023315"/>
    </source>
</evidence>
<feature type="transmembrane region" description="Helical" evidence="7">
    <location>
        <begin position="195"/>
        <end position="216"/>
    </location>
</feature>